<keyword evidence="4" id="KW-1185">Reference proteome</keyword>
<evidence type="ECO:0000313" key="4">
    <source>
        <dbReference type="Proteomes" id="UP001480595"/>
    </source>
</evidence>
<evidence type="ECO:0000256" key="2">
    <source>
        <dbReference type="SAM" id="Phobius"/>
    </source>
</evidence>
<reference evidence="3 4" key="1">
    <citation type="submission" date="2023-01" db="EMBL/GenBank/DDBJ databases">
        <title>Analysis of 21 Apiospora genomes using comparative genomics revels a genus with tremendous synthesis potential of carbohydrate active enzymes and secondary metabolites.</title>
        <authorList>
            <person name="Sorensen T."/>
        </authorList>
    </citation>
    <scope>NUCLEOTIDE SEQUENCE [LARGE SCALE GENOMIC DNA]</scope>
    <source>
        <strain evidence="3 4">CBS 135458</strain>
    </source>
</reference>
<dbReference type="EMBL" id="JAQQWL010000005">
    <property type="protein sequence ID" value="KAK8073609.1"/>
    <property type="molecule type" value="Genomic_DNA"/>
</dbReference>
<protein>
    <submittedName>
        <fullName evidence="3">Uncharacterized protein</fullName>
    </submittedName>
</protein>
<dbReference type="RefSeq" id="XP_066718084.1">
    <property type="nucleotide sequence ID" value="XM_066855917.1"/>
</dbReference>
<feature type="region of interest" description="Disordered" evidence="1">
    <location>
        <begin position="173"/>
        <end position="201"/>
    </location>
</feature>
<gene>
    <name evidence="3" type="ORF">PG994_004508</name>
</gene>
<evidence type="ECO:0000313" key="3">
    <source>
        <dbReference type="EMBL" id="KAK8073609.1"/>
    </source>
</evidence>
<keyword evidence="2" id="KW-1133">Transmembrane helix</keyword>
<keyword evidence="2" id="KW-0812">Transmembrane</keyword>
<accession>A0ABR1VUM7</accession>
<dbReference type="InterPro" id="IPR021514">
    <property type="entry name" value="DUF3176"/>
</dbReference>
<organism evidence="3 4">
    <name type="scientific">Apiospora phragmitis</name>
    <dbReference type="NCBI Taxonomy" id="2905665"/>
    <lineage>
        <taxon>Eukaryota</taxon>
        <taxon>Fungi</taxon>
        <taxon>Dikarya</taxon>
        <taxon>Ascomycota</taxon>
        <taxon>Pezizomycotina</taxon>
        <taxon>Sordariomycetes</taxon>
        <taxon>Xylariomycetidae</taxon>
        <taxon>Amphisphaeriales</taxon>
        <taxon>Apiosporaceae</taxon>
        <taxon>Apiospora</taxon>
    </lineage>
</organism>
<comment type="caution">
    <text evidence="3">The sequence shown here is derived from an EMBL/GenBank/DDBJ whole genome shotgun (WGS) entry which is preliminary data.</text>
</comment>
<dbReference type="PANTHER" id="PTHR35394">
    <property type="entry name" value="DUF3176 DOMAIN-CONTAINING PROTEIN"/>
    <property type="match status" value="1"/>
</dbReference>
<feature type="transmembrane region" description="Helical" evidence="2">
    <location>
        <begin position="135"/>
        <end position="157"/>
    </location>
</feature>
<feature type="region of interest" description="Disordered" evidence="1">
    <location>
        <begin position="27"/>
        <end position="47"/>
    </location>
</feature>
<evidence type="ECO:0000256" key="1">
    <source>
        <dbReference type="SAM" id="MobiDB-lite"/>
    </source>
</evidence>
<name>A0ABR1VUM7_9PEZI</name>
<feature type="transmembrane region" description="Helical" evidence="2">
    <location>
        <begin position="86"/>
        <end position="105"/>
    </location>
</feature>
<dbReference type="PANTHER" id="PTHR35394:SF5">
    <property type="entry name" value="DUF3176 DOMAIN-CONTAINING PROTEIN"/>
    <property type="match status" value="1"/>
</dbReference>
<dbReference type="GeneID" id="92088980"/>
<proteinExistence type="predicted"/>
<dbReference type="Pfam" id="PF11374">
    <property type="entry name" value="DUF3176"/>
    <property type="match status" value="1"/>
</dbReference>
<dbReference type="Proteomes" id="UP001480595">
    <property type="component" value="Unassembled WGS sequence"/>
</dbReference>
<keyword evidence="2" id="KW-0472">Membrane</keyword>
<sequence length="345" mass="36983">MREDSQSTSVAPSYRTLNSHIDLHTQDEDVHPDDVGSEANPVTHDGYANPSKTDLLLKSKFSLGCMMAIVVIAAKTDNTPLSEWTSPIGINALFSILITVSKAAIAPSGSLSALDDASKGPWGALLFLNPSNVKLWPLLATVGAILILVAMAVGPFAQQTVVIRTERVGEQKSGSSIHVSSGFDTGDPSEAELDPSKAFEPPITGNKPQRAFLNGVFDLGSNFQFICPSGNCTWSDFISLAIYSICVDVSDKTQLVDGCTRQVVATAGDQHEPVLSECDEFRNAIFTTPEWLVLPITVEVKAGFAIHMAEVAGNVTLDYTPHSANQTVTEKLLSLAIIQFKDTYV</sequence>
<feature type="compositionally biased region" description="Polar residues" evidence="1">
    <location>
        <begin position="173"/>
        <end position="183"/>
    </location>
</feature>